<dbReference type="InterPro" id="IPR011992">
    <property type="entry name" value="EF-hand-dom_pair"/>
</dbReference>
<sequence>MPRSRKPNDSSANRRDEEEKHRGDSSGGKKDEWTQMRTILSRIHSDIEKDQGNVTYSAFMAAVYAYYVTNEEEFYTFIKYIEEYINNNRIKIDGTMSREELIHLCMPCHSRAKLLDSPDPVEVMLFFELIDIEMTGTIELDELSKRLAEVNCFVDSGCDYKTYTKNLKSYGTVNKEFRESITNIIDQLSLKEDNFLTPEEFYNFVAAAMEINGAIQK</sequence>
<dbReference type="EMBL" id="CAMPGE010022672">
    <property type="protein sequence ID" value="CAI2380699.1"/>
    <property type="molecule type" value="Genomic_DNA"/>
</dbReference>
<reference evidence="2" key="1">
    <citation type="submission" date="2023-07" db="EMBL/GenBank/DDBJ databases">
        <authorList>
            <consortium name="AG Swart"/>
            <person name="Singh M."/>
            <person name="Singh A."/>
            <person name="Seah K."/>
            <person name="Emmerich C."/>
        </authorList>
    </citation>
    <scope>NUCLEOTIDE SEQUENCE</scope>
    <source>
        <strain evidence="2">DP1</strain>
    </source>
</reference>
<dbReference type="Proteomes" id="UP001295684">
    <property type="component" value="Unassembled WGS sequence"/>
</dbReference>
<dbReference type="SUPFAM" id="SSF47473">
    <property type="entry name" value="EF-hand"/>
    <property type="match status" value="1"/>
</dbReference>
<evidence type="ECO:0008006" key="4">
    <source>
        <dbReference type="Google" id="ProtNLM"/>
    </source>
</evidence>
<evidence type="ECO:0000313" key="3">
    <source>
        <dbReference type="Proteomes" id="UP001295684"/>
    </source>
</evidence>
<name>A0AAD1XXF7_EUPCR</name>
<protein>
    <recommendedName>
        <fullName evidence="4">EF-hand domain-containing protein</fullName>
    </recommendedName>
</protein>
<evidence type="ECO:0000256" key="1">
    <source>
        <dbReference type="SAM" id="MobiDB-lite"/>
    </source>
</evidence>
<accession>A0AAD1XXF7</accession>
<keyword evidence="3" id="KW-1185">Reference proteome</keyword>
<proteinExistence type="predicted"/>
<feature type="region of interest" description="Disordered" evidence="1">
    <location>
        <begin position="1"/>
        <end position="31"/>
    </location>
</feature>
<evidence type="ECO:0000313" key="2">
    <source>
        <dbReference type="EMBL" id="CAI2380699.1"/>
    </source>
</evidence>
<gene>
    <name evidence="2" type="ORF">ECRASSUSDP1_LOCUS22139</name>
</gene>
<dbReference type="Gene3D" id="1.10.238.10">
    <property type="entry name" value="EF-hand"/>
    <property type="match status" value="1"/>
</dbReference>
<dbReference type="AlphaFoldDB" id="A0AAD1XXF7"/>
<comment type="caution">
    <text evidence="2">The sequence shown here is derived from an EMBL/GenBank/DDBJ whole genome shotgun (WGS) entry which is preliminary data.</text>
</comment>
<organism evidence="2 3">
    <name type="scientific">Euplotes crassus</name>
    <dbReference type="NCBI Taxonomy" id="5936"/>
    <lineage>
        <taxon>Eukaryota</taxon>
        <taxon>Sar</taxon>
        <taxon>Alveolata</taxon>
        <taxon>Ciliophora</taxon>
        <taxon>Intramacronucleata</taxon>
        <taxon>Spirotrichea</taxon>
        <taxon>Hypotrichia</taxon>
        <taxon>Euplotida</taxon>
        <taxon>Euplotidae</taxon>
        <taxon>Moneuplotes</taxon>
    </lineage>
</organism>